<dbReference type="Gene3D" id="3.10.290.10">
    <property type="entry name" value="RNA-binding S4 domain"/>
    <property type="match status" value="1"/>
</dbReference>
<sequence>MKQSRPPRKGFTPFKENKSGKSTRSGDAKPAGKSFRDRDDKEGKPFGDKPKRTFGGDKEGKPFGDKPRRSFGGDKEGKPFGDKPRRTFGGDKEGKPFGDKPRRSFGGDKEGKPFGDKPRRTFGADKEGKSFGDKPPRKSFGDRDAKPFRSREENGDKPFRAKKDGTTFDKTAPADGERKPKKEREVKPGDKLFQHAFADGAPFKELRSRKGKPKDPKDIVEDKSFGEIADEKSYKELRGDKPRPRKSERKAAVHGSKSNKPKSTRKRIAVETPVELEGGDMPLNKFIAHCGICSRRKAVDYIKEGKVTVNGEVIVEPAFKVTGKESVKLNDKRIHLQKNLVYVLLNKPKGYITTTDDPEGRQTVMELVEDAAEERLYPVGRLDRNTSGLLLLTNDGELAQKLAHPKHNVKKIYHVELDKPLTKADFERILGGLELEDGLASVDSLAWVDTKDRAQIGIEIHSGKNRIVRRIFEHLDYKVEKLDRVMYAGLTKKNLNRGKWRFLSEKEVILLKHFK</sequence>
<evidence type="ECO:0000313" key="8">
    <source>
        <dbReference type="Proteomes" id="UP001449657"/>
    </source>
</evidence>
<feature type="region of interest" description="Disordered" evidence="5">
    <location>
        <begin position="1"/>
        <end position="267"/>
    </location>
</feature>
<feature type="domain" description="RNA-binding S4" evidence="6">
    <location>
        <begin position="281"/>
        <end position="346"/>
    </location>
</feature>
<dbReference type="InterPro" id="IPR006145">
    <property type="entry name" value="PsdUridine_synth_RsuA/RluA"/>
</dbReference>
<organism evidence="7 8">
    <name type="scientific">Chitinophaga caseinilytica</name>
    <dbReference type="NCBI Taxonomy" id="2267521"/>
    <lineage>
        <taxon>Bacteria</taxon>
        <taxon>Pseudomonadati</taxon>
        <taxon>Bacteroidota</taxon>
        <taxon>Chitinophagia</taxon>
        <taxon>Chitinophagales</taxon>
        <taxon>Chitinophagaceae</taxon>
        <taxon>Chitinophaga</taxon>
    </lineage>
</organism>
<dbReference type="NCBIfam" id="TIGR00093">
    <property type="entry name" value="pseudouridine synthase"/>
    <property type="match status" value="1"/>
</dbReference>
<dbReference type="Pfam" id="PF01479">
    <property type="entry name" value="S4"/>
    <property type="match status" value="1"/>
</dbReference>
<accession>A0ABZ2Z8Z3</accession>
<evidence type="ECO:0000313" key="7">
    <source>
        <dbReference type="EMBL" id="WZN48048.1"/>
    </source>
</evidence>
<dbReference type="PROSITE" id="PS50889">
    <property type="entry name" value="S4"/>
    <property type="match status" value="1"/>
</dbReference>
<feature type="compositionally biased region" description="Basic and acidic residues" evidence="5">
    <location>
        <begin position="34"/>
        <end position="167"/>
    </location>
</feature>
<feature type="compositionally biased region" description="Basic and acidic residues" evidence="5">
    <location>
        <begin position="175"/>
        <end position="193"/>
    </location>
</feature>
<name>A0ABZ2Z8Z3_9BACT</name>
<protein>
    <recommendedName>
        <fullName evidence="4">Pseudouridine synthase</fullName>
        <ecNumber evidence="4">5.4.99.-</ecNumber>
    </recommendedName>
</protein>
<dbReference type="CDD" id="cd02870">
    <property type="entry name" value="PseudoU_synth_RsuA_like"/>
    <property type="match status" value="1"/>
</dbReference>
<dbReference type="Gene3D" id="3.30.70.1560">
    <property type="entry name" value="Alpha-L RNA-binding motif"/>
    <property type="match status" value="1"/>
</dbReference>
<dbReference type="InterPro" id="IPR042092">
    <property type="entry name" value="PsdUridine_s_RsuA/RluB/E/F_cat"/>
</dbReference>
<dbReference type="EMBL" id="CP150096">
    <property type="protein sequence ID" value="WZN48048.1"/>
    <property type="molecule type" value="Genomic_DNA"/>
</dbReference>
<dbReference type="RefSeq" id="WP_341842651.1">
    <property type="nucleotide sequence ID" value="NZ_CP149792.1"/>
</dbReference>
<keyword evidence="8" id="KW-1185">Reference proteome</keyword>
<dbReference type="Gene3D" id="3.30.70.580">
    <property type="entry name" value="Pseudouridine synthase I, catalytic domain, N-terminal subdomain"/>
    <property type="match status" value="1"/>
</dbReference>
<dbReference type="EC" id="5.4.99.-" evidence="4"/>
<evidence type="ECO:0000256" key="2">
    <source>
        <dbReference type="ARBA" id="ARBA00023235"/>
    </source>
</evidence>
<dbReference type="InterPro" id="IPR018496">
    <property type="entry name" value="PsdUridine_synth_RsuA/RluB_CS"/>
</dbReference>
<evidence type="ECO:0000256" key="3">
    <source>
        <dbReference type="PROSITE-ProRule" id="PRU00182"/>
    </source>
</evidence>
<dbReference type="SMART" id="SM00363">
    <property type="entry name" value="S4"/>
    <property type="match status" value="1"/>
</dbReference>
<dbReference type="CDD" id="cd00165">
    <property type="entry name" value="S4"/>
    <property type="match status" value="1"/>
</dbReference>
<dbReference type="Pfam" id="PF00849">
    <property type="entry name" value="PseudoU_synth_2"/>
    <property type="match status" value="1"/>
</dbReference>
<evidence type="ECO:0000256" key="4">
    <source>
        <dbReference type="RuleBase" id="RU003887"/>
    </source>
</evidence>
<dbReference type="InterPro" id="IPR002942">
    <property type="entry name" value="S4_RNA-bd"/>
</dbReference>
<dbReference type="PROSITE" id="PS01149">
    <property type="entry name" value="PSI_RSU"/>
    <property type="match status" value="1"/>
</dbReference>
<dbReference type="Proteomes" id="UP001449657">
    <property type="component" value="Chromosome"/>
</dbReference>
<dbReference type="InterPro" id="IPR000748">
    <property type="entry name" value="PsdUridine_synth_RsuA/RluB/E/F"/>
</dbReference>
<dbReference type="SUPFAM" id="SSF55120">
    <property type="entry name" value="Pseudouridine synthase"/>
    <property type="match status" value="1"/>
</dbReference>
<dbReference type="InterPro" id="IPR020094">
    <property type="entry name" value="TruA/RsuA/RluB/E/F_N"/>
</dbReference>
<keyword evidence="2 4" id="KW-0413">Isomerase</keyword>
<dbReference type="GO" id="GO:0016853">
    <property type="term" value="F:isomerase activity"/>
    <property type="evidence" value="ECO:0007669"/>
    <property type="project" value="UniProtKB-KW"/>
</dbReference>
<evidence type="ECO:0000256" key="5">
    <source>
        <dbReference type="SAM" id="MobiDB-lite"/>
    </source>
</evidence>
<dbReference type="InterPro" id="IPR050343">
    <property type="entry name" value="RsuA_PseudoU_synthase"/>
</dbReference>
<feature type="compositionally biased region" description="Basic residues" evidence="5">
    <location>
        <begin position="257"/>
        <end position="267"/>
    </location>
</feature>
<dbReference type="PANTHER" id="PTHR47683:SF2">
    <property type="entry name" value="RNA-BINDING S4 DOMAIN-CONTAINING PROTEIN"/>
    <property type="match status" value="1"/>
</dbReference>
<proteinExistence type="inferred from homology"/>
<dbReference type="PANTHER" id="PTHR47683">
    <property type="entry name" value="PSEUDOURIDINE SYNTHASE FAMILY PROTEIN-RELATED"/>
    <property type="match status" value="1"/>
</dbReference>
<evidence type="ECO:0000256" key="1">
    <source>
        <dbReference type="ARBA" id="ARBA00008348"/>
    </source>
</evidence>
<gene>
    <name evidence="7" type="ORF">WJU22_07655</name>
</gene>
<keyword evidence="3" id="KW-0694">RNA-binding</keyword>
<comment type="similarity">
    <text evidence="1 4">Belongs to the pseudouridine synthase RsuA family.</text>
</comment>
<dbReference type="InterPro" id="IPR036986">
    <property type="entry name" value="S4_RNA-bd_sf"/>
</dbReference>
<dbReference type="InterPro" id="IPR020103">
    <property type="entry name" value="PsdUridine_synth_cat_dom_sf"/>
</dbReference>
<feature type="compositionally biased region" description="Basic and acidic residues" evidence="5">
    <location>
        <begin position="15"/>
        <end position="27"/>
    </location>
</feature>
<reference evidence="7 8" key="1">
    <citation type="submission" date="2024-03" db="EMBL/GenBank/DDBJ databases">
        <title>Chitinophaga caseinilytica sp. nov., a casein hydrolysing bacterium isolated from forest soil.</title>
        <authorList>
            <person name="Lee D.S."/>
            <person name="Han D.M."/>
            <person name="Baek J.H."/>
            <person name="Choi D.G."/>
            <person name="Jeon J.H."/>
            <person name="Jeon C.O."/>
        </authorList>
    </citation>
    <scope>NUCLEOTIDE SEQUENCE [LARGE SCALE GENOMIC DNA]</scope>
    <source>
        <strain evidence="7 8">KACC 19118</strain>
    </source>
</reference>
<feature type="compositionally biased region" description="Basic and acidic residues" evidence="5">
    <location>
        <begin position="202"/>
        <end position="242"/>
    </location>
</feature>
<dbReference type="SUPFAM" id="SSF55174">
    <property type="entry name" value="Alpha-L RNA-binding motif"/>
    <property type="match status" value="1"/>
</dbReference>
<evidence type="ECO:0000259" key="6">
    <source>
        <dbReference type="SMART" id="SM00363"/>
    </source>
</evidence>